<keyword evidence="1" id="KW-0472">Membrane</keyword>
<name>A0A644ZJ00_9ZZZZ</name>
<dbReference type="PANTHER" id="PTHR23526">
    <property type="entry name" value="INTEGRAL MEMBRANE TRANSPORT PROTEIN-RELATED"/>
    <property type="match status" value="1"/>
</dbReference>
<evidence type="ECO:0000313" key="2">
    <source>
        <dbReference type="EMBL" id="MPM40308.1"/>
    </source>
</evidence>
<gene>
    <name evidence="2" type="ORF">SDC9_86948</name>
</gene>
<feature type="transmembrane region" description="Helical" evidence="1">
    <location>
        <begin position="47"/>
        <end position="65"/>
    </location>
</feature>
<keyword evidence="1" id="KW-0812">Transmembrane</keyword>
<evidence type="ECO:0008006" key="3">
    <source>
        <dbReference type="Google" id="ProtNLM"/>
    </source>
</evidence>
<feature type="transmembrane region" description="Helical" evidence="1">
    <location>
        <begin position="15"/>
        <end position="38"/>
    </location>
</feature>
<feature type="transmembrane region" description="Helical" evidence="1">
    <location>
        <begin position="172"/>
        <end position="191"/>
    </location>
</feature>
<proteinExistence type="predicted"/>
<accession>A0A644ZJ00</accession>
<keyword evidence="1" id="KW-1133">Transmembrane helix</keyword>
<dbReference type="InterPro" id="IPR052528">
    <property type="entry name" value="Sugar_transport-like"/>
</dbReference>
<feature type="transmembrane region" description="Helical" evidence="1">
    <location>
        <begin position="108"/>
        <end position="129"/>
    </location>
</feature>
<dbReference type="AlphaFoldDB" id="A0A644ZJ00"/>
<evidence type="ECO:0000256" key="1">
    <source>
        <dbReference type="SAM" id="Phobius"/>
    </source>
</evidence>
<dbReference type="SUPFAM" id="SSF103473">
    <property type="entry name" value="MFS general substrate transporter"/>
    <property type="match status" value="1"/>
</dbReference>
<organism evidence="2">
    <name type="scientific">bioreactor metagenome</name>
    <dbReference type="NCBI Taxonomy" id="1076179"/>
    <lineage>
        <taxon>unclassified sequences</taxon>
        <taxon>metagenomes</taxon>
        <taxon>ecological metagenomes</taxon>
    </lineage>
</organism>
<protein>
    <recommendedName>
        <fullName evidence="3">Major facilitator superfamily (MFS) profile domain-containing protein</fullName>
    </recommendedName>
</protein>
<reference evidence="2" key="1">
    <citation type="submission" date="2019-08" db="EMBL/GenBank/DDBJ databases">
        <authorList>
            <person name="Kucharzyk K."/>
            <person name="Murdoch R.W."/>
            <person name="Higgins S."/>
            <person name="Loffler F."/>
        </authorList>
    </citation>
    <scope>NUCLEOTIDE SEQUENCE</scope>
</reference>
<feature type="transmembrane region" description="Helical" evidence="1">
    <location>
        <begin position="241"/>
        <end position="259"/>
    </location>
</feature>
<feature type="transmembrane region" description="Helical" evidence="1">
    <location>
        <begin position="265"/>
        <end position="284"/>
    </location>
</feature>
<dbReference type="InterPro" id="IPR036259">
    <property type="entry name" value="MFS_trans_sf"/>
</dbReference>
<sequence length="298" mass="33782">MVYYLEAEVVPQKCLGQYLAITCIFGSLFAAAFNYFLLEPAMSHMRLVLGSFAAFYMLAYVLQLLFVKEEQMPPPKKEVDEDSSWFVRTIGYLFMFFRQCFTRKIFIYLALCTGLNAASNVCRSMYIILFATKELTIDLDTVGKITGISAIISAVLIYFFGKLMDRTHPMLIYFLGGLLVMITNVFSYFFLYDTNSFTVISIVTTLVYAFQNLANMPLLVDILPRDKFGQYASGNAMVNHVSLMIGSALGGVVTGWFGYRVMFVWDFVVTGLATLALIGVYFEWKRYGGRNYKAPIVD</sequence>
<feature type="transmembrane region" description="Helical" evidence="1">
    <location>
        <begin position="141"/>
        <end position="160"/>
    </location>
</feature>
<dbReference type="PANTHER" id="PTHR23526:SF2">
    <property type="entry name" value="MAJOR FACILITATOR SUPERFAMILY (MFS) PROFILE DOMAIN-CONTAINING PROTEIN"/>
    <property type="match status" value="1"/>
</dbReference>
<dbReference type="Pfam" id="PF07690">
    <property type="entry name" value="MFS_1"/>
    <property type="match status" value="1"/>
</dbReference>
<comment type="caution">
    <text evidence="2">The sequence shown here is derived from an EMBL/GenBank/DDBJ whole genome shotgun (WGS) entry which is preliminary data.</text>
</comment>
<dbReference type="InterPro" id="IPR011701">
    <property type="entry name" value="MFS"/>
</dbReference>
<feature type="transmembrane region" description="Helical" evidence="1">
    <location>
        <begin position="197"/>
        <end position="220"/>
    </location>
</feature>
<dbReference type="Gene3D" id="1.20.1250.20">
    <property type="entry name" value="MFS general substrate transporter like domains"/>
    <property type="match status" value="1"/>
</dbReference>
<dbReference type="EMBL" id="VSSQ01008952">
    <property type="protein sequence ID" value="MPM40308.1"/>
    <property type="molecule type" value="Genomic_DNA"/>
</dbReference>
<dbReference type="GO" id="GO:0022857">
    <property type="term" value="F:transmembrane transporter activity"/>
    <property type="evidence" value="ECO:0007669"/>
    <property type="project" value="InterPro"/>
</dbReference>